<dbReference type="PANTHER" id="PTHR46200">
    <property type="entry name" value="GATOR COMPLEX PROTEIN WDR24"/>
    <property type="match status" value="1"/>
</dbReference>
<keyword evidence="5" id="KW-1185">Reference proteome</keyword>
<keyword evidence="2" id="KW-0677">Repeat</keyword>
<dbReference type="AlphaFoldDB" id="A0A2G9UKY6"/>
<organism evidence="4 5">
    <name type="scientific">Teladorsagia circumcincta</name>
    <name type="common">Brown stomach worm</name>
    <name type="synonym">Ostertagia circumcincta</name>
    <dbReference type="NCBI Taxonomy" id="45464"/>
    <lineage>
        <taxon>Eukaryota</taxon>
        <taxon>Metazoa</taxon>
        <taxon>Ecdysozoa</taxon>
        <taxon>Nematoda</taxon>
        <taxon>Chromadorea</taxon>
        <taxon>Rhabditida</taxon>
        <taxon>Rhabditina</taxon>
        <taxon>Rhabditomorpha</taxon>
        <taxon>Strongyloidea</taxon>
        <taxon>Trichostrongylidae</taxon>
        <taxon>Teladorsagia</taxon>
    </lineage>
</organism>
<evidence type="ECO:0000256" key="2">
    <source>
        <dbReference type="ARBA" id="ARBA00022737"/>
    </source>
</evidence>
<evidence type="ECO:0000256" key="3">
    <source>
        <dbReference type="SAM" id="MobiDB-lite"/>
    </source>
</evidence>
<dbReference type="GO" id="GO:1904263">
    <property type="term" value="P:positive regulation of TORC1 signaling"/>
    <property type="evidence" value="ECO:0007669"/>
    <property type="project" value="TreeGrafter"/>
</dbReference>
<sequence>TTLRKRRRRALQEAFVARLEEERKKRGEVGSDALPCRPLHRATGSAVIGVSDKNRATVLRTFKPRDQHVFYPCGEFYLAHGRDHPFGFTVGCSASDRGYGLVKVYDKDVKEAVTAFREKYDKYVTEMERHGKKVPEPPHPLAVLPTHLTRFSGNHSRLYRSRKEARLSPTIDQQYSEFAPSNVASGDFYFGAGELTKTAIEKGIENPHYNDFTGLKDEAFALKPDLTKSMFMSMTTSDDDGHLEKEHIARMNWNPMQEVARLLRYHADQGDMQTCATLALVCGRRLSDVIDDFTVEAWKDSYIGMLDQLELHTAVAGVKKYSWIKRINQRSLEGTHFRLSHRGCTGQTLKCRCTKCYAVCGGTCSVCEGPLMKMNWFCRKCHHAGHPHHILEWFTTERTCPVGDCSCECGTTVVQSTEKRKAVAPKKTHRDLLRKRETNCYLPSTSSVKVQYESSSDDDSDSTTKAGDSAKNPSMPRFSIGKMPLGVSKSDSCQSAKREEKLEQQRSITLPIEHDLREAKKWLEESSAGGVLNVFMSTQRLVPSDGQASSVCQGFYPLDVWYQSTNLEQ</sequence>
<dbReference type="GO" id="GO:0005829">
    <property type="term" value="C:cytosol"/>
    <property type="evidence" value="ECO:0007669"/>
    <property type="project" value="TreeGrafter"/>
</dbReference>
<dbReference type="GO" id="GO:0016239">
    <property type="term" value="P:positive regulation of macroautophagy"/>
    <property type="evidence" value="ECO:0007669"/>
    <property type="project" value="TreeGrafter"/>
</dbReference>
<gene>
    <name evidence="4" type="ORF">TELCIR_07188</name>
</gene>
<dbReference type="Proteomes" id="UP000230423">
    <property type="component" value="Unassembled WGS sequence"/>
</dbReference>
<dbReference type="EMBL" id="KZ346111">
    <property type="protein sequence ID" value="PIO70931.1"/>
    <property type="molecule type" value="Genomic_DNA"/>
</dbReference>
<evidence type="ECO:0000313" key="4">
    <source>
        <dbReference type="EMBL" id="PIO70931.1"/>
    </source>
</evidence>
<dbReference type="GO" id="GO:0061700">
    <property type="term" value="C:GATOR2 complex"/>
    <property type="evidence" value="ECO:0007669"/>
    <property type="project" value="TreeGrafter"/>
</dbReference>
<name>A0A2G9UKY6_TELCI</name>
<proteinExistence type="predicted"/>
<protein>
    <submittedName>
        <fullName evidence="4">Uncharacterized protein</fullName>
    </submittedName>
</protein>
<dbReference type="GO" id="GO:0005774">
    <property type="term" value="C:vacuolar membrane"/>
    <property type="evidence" value="ECO:0007669"/>
    <property type="project" value="TreeGrafter"/>
</dbReference>
<dbReference type="PANTHER" id="PTHR46200:SF1">
    <property type="entry name" value="GATOR COMPLEX PROTEIN WDR24"/>
    <property type="match status" value="1"/>
</dbReference>
<keyword evidence="1" id="KW-0853">WD repeat</keyword>
<accession>A0A2G9UKY6</accession>
<reference evidence="4" key="1">
    <citation type="submission" date="2015-09" db="EMBL/GenBank/DDBJ databases">
        <title>Draft genome of the parasitic nematode Teladorsagia circumcincta isolate WARC Sus (inbred).</title>
        <authorList>
            <person name="Mitreva M."/>
        </authorList>
    </citation>
    <scope>NUCLEOTIDE SEQUENCE [LARGE SCALE GENOMIC DNA]</scope>
    <source>
        <strain evidence="4">S</strain>
    </source>
</reference>
<evidence type="ECO:0000313" key="5">
    <source>
        <dbReference type="Proteomes" id="UP000230423"/>
    </source>
</evidence>
<evidence type="ECO:0000256" key="1">
    <source>
        <dbReference type="ARBA" id="ARBA00022574"/>
    </source>
</evidence>
<feature type="non-terminal residue" evidence="4">
    <location>
        <position position="1"/>
    </location>
</feature>
<dbReference type="OrthoDB" id="60955at2759"/>
<dbReference type="InterPro" id="IPR037590">
    <property type="entry name" value="WDR24"/>
</dbReference>
<feature type="region of interest" description="Disordered" evidence="3">
    <location>
        <begin position="445"/>
        <end position="500"/>
    </location>
</feature>